<reference evidence="2 3" key="1">
    <citation type="submission" date="2016-04" db="EMBL/GenBank/DDBJ databases">
        <title>Complete genome sequence of Fictibacillus phosphorivorans G25-29, a strain toxic to nematodes.</title>
        <authorList>
            <person name="Zheng Z."/>
        </authorList>
    </citation>
    <scope>NUCLEOTIDE SEQUENCE [LARGE SCALE GENOMIC DNA]</scope>
    <source>
        <strain evidence="2 3">G25-29</strain>
    </source>
</reference>
<dbReference type="PANTHER" id="PTHR41324:SF1">
    <property type="entry name" value="DUF2232 DOMAIN-CONTAINING PROTEIN"/>
    <property type="match status" value="1"/>
</dbReference>
<dbReference type="RefSeq" id="WP_066399521.1">
    <property type="nucleotide sequence ID" value="NZ_CP015378.1"/>
</dbReference>
<organism evidence="2 3">
    <name type="scientific">Fictibacillus phosphorivorans</name>
    <dbReference type="NCBI Taxonomy" id="1221500"/>
    <lineage>
        <taxon>Bacteria</taxon>
        <taxon>Bacillati</taxon>
        <taxon>Bacillota</taxon>
        <taxon>Bacilli</taxon>
        <taxon>Bacillales</taxon>
        <taxon>Fictibacillaceae</taxon>
        <taxon>Fictibacillus</taxon>
    </lineage>
</organism>
<feature type="transmembrane region" description="Helical" evidence="1">
    <location>
        <begin position="173"/>
        <end position="193"/>
    </location>
</feature>
<evidence type="ECO:0008006" key="4">
    <source>
        <dbReference type="Google" id="ProtNLM"/>
    </source>
</evidence>
<keyword evidence="3" id="KW-1185">Reference proteome</keyword>
<accession>A0A160IRX7</accession>
<dbReference type="Proteomes" id="UP000076623">
    <property type="component" value="Chromosome"/>
</dbReference>
<name>A0A160IRX7_9BACL</name>
<keyword evidence="1" id="KW-1133">Transmembrane helix</keyword>
<feature type="transmembrane region" description="Helical" evidence="1">
    <location>
        <begin position="273"/>
        <end position="291"/>
    </location>
</feature>
<evidence type="ECO:0000313" key="3">
    <source>
        <dbReference type="Proteomes" id="UP000076623"/>
    </source>
</evidence>
<dbReference type="EMBL" id="CP015378">
    <property type="protein sequence ID" value="ANC79186.1"/>
    <property type="molecule type" value="Genomic_DNA"/>
</dbReference>
<dbReference type="STRING" id="1221500.ABE65_021220"/>
<feature type="transmembrane region" description="Helical" evidence="1">
    <location>
        <begin position="12"/>
        <end position="44"/>
    </location>
</feature>
<feature type="transmembrane region" description="Helical" evidence="1">
    <location>
        <begin position="56"/>
        <end position="86"/>
    </location>
</feature>
<dbReference type="AlphaFoldDB" id="A0A160IRX7"/>
<feature type="transmembrane region" description="Helical" evidence="1">
    <location>
        <begin position="98"/>
        <end position="123"/>
    </location>
</feature>
<feature type="transmembrane region" description="Helical" evidence="1">
    <location>
        <begin position="214"/>
        <end position="230"/>
    </location>
</feature>
<dbReference type="KEGG" id="fpn:ABE65_021220"/>
<keyword evidence="1" id="KW-0812">Transmembrane</keyword>
<evidence type="ECO:0000313" key="2">
    <source>
        <dbReference type="EMBL" id="ANC79186.1"/>
    </source>
</evidence>
<feature type="transmembrane region" description="Helical" evidence="1">
    <location>
        <begin position="236"/>
        <end position="261"/>
    </location>
</feature>
<evidence type="ECO:0000256" key="1">
    <source>
        <dbReference type="SAM" id="Phobius"/>
    </source>
</evidence>
<sequence>MRNTKVLVEGAVVSGIYTLLFLISMYIPLFSLVSLFILPLPFIIYLYRQDLKAGLLFWAVTFGVSLAFAGLNGMIVTLFAGLTGIVMGELYRRKKSAFAVLLGASLSNIVNMLGTLAIAQVFMGINFVKELESQFQSAIGTAEDFYKAGGQDPAQIERLKEQVELIPMLLPTYIIGGAVILAFLTHIAARMLMKRMRYDVPSFPPFREWNLPKSFLWYYIIAIVLTFSMPEKGTSLYIVTINLYMILSFVLIIQGFTVIFYYAWIKNWKRKRIILLVILLFLLSSILPIPLEVVKFLGIIDLGFMIKKRLKPKQ</sequence>
<dbReference type="Pfam" id="PF09991">
    <property type="entry name" value="DUF2232"/>
    <property type="match status" value="1"/>
</dbReference>
<gene>
    <name evidence="2" type="ORF">ABE65_021220</name>
</gene>
<dbReference type="InterPro" id="IPR018710">
    <property type="entry name" value="DUF2232"/>
</dbReference>
<protein>
    <recommendedName>
        <fullName evidence="4">DUF2232 domain-containing protein</fullName>
    </recommendedName>
</protein>
<keyword evidence="1" id="KW-0472">Membrane</keyword>
<dbReference type="PANTHER" id="PTHR41324">
    <property type="entry name" value="MEMBRANE PROTEIN-RELATED"/>
    <property type="match status" value="1"/>
</dbReference>
<proteinExistence type="predicted"/>